<keyword evidence="2" id="KW-1185">Reference proteome</keyword>
<dbReference type="EMBL" id="DF973788">
    <property type="protein sequence ID" value="GAU40030.1"/>
    <property type="molecule type" value="Genomic_DNA"/>
</dbReference>
<dbReference type="OrthoDB" id="409644at2759"/>
<dbReference type="AlphaFoldDB" id="A0A2Z6NT76"/>
<protein>
    <submittedName>
        <fullName evidence="1">Uncharacterized protein</fullName>
    </submittedName>
</protein>
<name>A0A2Z6NT76_TRISU</name>
<proteinExistence type="predicted"/>
<accession>A0A2Z6NT76</accession>
<evidence type="ECO:0000313" key="1">
    <source>
        <dbReference type="EMBL" id="GAU40030.1"/>
    </source>
</evidence>
<gene>
    <name evidence="1" type="ORF">TSUD_258230</name>
</gene>
<sequence length="97" mass="10386">MHIAPFAVSGSIPESGAVGKEKPIVPLQKLSMSEYTTCVIIRHGGVHLLIELCQIDNSVSLSAEVSPVLAEEDIVRVGVERNLGGLVSEKTLDFFLV</sequence>
<organism evidence="1 2">
    <name type="scientific">Trifolium subterraneum</name>
    <name type="common">Subterranean clover</name>
    <dbReference type="NCBI Taxonomy" id="3900"/>
    <lineage>
        <taxon>Eukaryota</taxon>
        <taxon>Viridiplantae</taxon>
        <taxon>Streptophyta</taxon>
        <taxon>Embryophyta</taxon>
        <taxon>Tracheophyta</taxon>
        <taxon>Spermatophyta</taxon>
        <taxon>Magnoliopsida</taxon>
        <taxon>eudicotyledons</taxon>
        <taxon>Gunneridae</taxon>
        <taxon>Pentapetalae</taxon>
        <taxon>rosids</taxon>
        <taxon>fabids</taxon>
        <taxon>Fabales</taxon>
        <taxon>Fabaceae</taxon>
        <taxon>Papilionoideae</taxon>
        <taxon>50 kb inversion clade</taxon>
        <taxon>NPAAA clade</taxon>
        <taxon>Hologalegina</taxon>
        <taxon>IRL clade</taxon>
        <taxon>Trifolieae</taxon>
        <taxon>Trifolium</taxon>
    </lineage>
</organism>
<evidence type="ECO:0000313" key="2">
    <source>
        <dbReference type="Proteomes" id="UP000242715"/>
    </source>
</evidence>
<dbReference type="Proteomes" id="UP000242715">
    <property type="component" value="Unassembled WGS sequence"/>
</dbReference>
<reference evidence="2" key="1">
    <citation type="journal article" date="2017" name="Front. Plant Sci.">
        <title>Climate Clever Clovers: New Paradigm to Reduce the Environmental Footprint of Ruminants by Breeding Low Methanogenic Forages Utilizing Haplotype Variation.</title>
        <authorList>
            <person name="Kaur P."/>
            <person name="Appels R."/>
            <person name="Bayer P.E."/>
            <person name="Keeble-Gagnere G."/>
            <person name="Wang J."/>
            <person name="Hirakawa H."/>
            <person name="Shirasawa K."/>
            <person name="Vercoe P."/>
            <person name="Stefanova K."/>
            <person name="Durmic Z."/>
            <person name="Nichols P."/>
            <person name="Revell C."/>
            <person name="Isobe S.N."/>
            <person name="Edwards D."/>
            <person name="Erskine W."/>
        </authorList>
    </citation>
    <scope>NUCLEOTIDE SEQUENCE [LARGE SCALE GENOMIC DNA]</scope>
    <source>
        <strain evidence="2">cv. Daliak</strain>
    </source>
</reference>